<gene>
    <name evidence="1" type="ORF">Ciccas_014464</name>
</gene>
<evidence type="ECO:0000313" key="1">
    <source>
        <dbReference type="EMBL" id="KAL3307035.1"/>
    </source>
</evidence>
<name>A0ABD2PI96_9PLAT</name>
<proteinExistence type="predicted"/>
<reference evidence="1 2" key="1">
    <citation type="submission" date="2024-11" db="EMBL/GenBank/DDBJ databases">
        <title>Adaptive evolution of stress response genes in parasites aligns with host niche diversity.</title>
        <authorList>
            <person name="Hahn C."/>
            <person name="Resl P."/>
        </authorList>
    </citation>
    <scope>NUCLEOTIDE SEQUENCE [LARGE SCALE GENOMIC DNA]</scope>
    <source>
        <strain evidence="1">EGGRZ-B1_66</strain>
        <tissue evidence="1">Body</tissue>
    </source>
</reference>
<dbReference type="AlphaFoldDB" id="A0ABD2PI96"/>
<dbReference type="Proteomes" id="UP001626550">
    <property type="component" value="Unassembled WGS sequence"/>
</dbReference>
<sequence length="188" mass="21289">IVTDGGTNFIKALLEFGEQDSDEDDIDLDENSENRPYIADLLETEQASDLFTCLHLQFKKRFESTSNNRDLIISALIHPKFKASGLISSPALTERVDGAKVYISMLLTRKSPQIRPEPTDLESSFFEDPILDRQVGVSFVPEQPVRTSRDCDILRRCTKETVLTVQRHSGLKCSSRAHIFQGQDLFVR</sequence>
<protein>
    <submittedName>
        <fullName evidence="1">Uncharacterized protein</fullName>
    </submittedName>
</protein>
<keyword evidence="2" id="KW-1185">Reference proteome</keyword>
<organism evidence="1 2">
    <name type="scientific">Cichlidogyrus casuarinus</name>
    <dbReference type="NCBI Taxonomy" id="1844966"/>
    <lineage>
        <taxon>Eukaryota</taxon>
        <taxon>Metazoa</taxon>
        <taxon>Spiralia</taxon>
        <taxon>Lophotrochozoa</taxon>
        <taxon>Platyhelminthes</taxon>
        <taxon>Monogenea</taxon>
        <taxon>Monopisthocotylea</taxon>
        <taxon>Dactylogyridea</taxon>
        <taxon>Ancyrocephalidae</taxon>
        <taxon>Cichlidogyrus</taxon>
    </lineage>
</organism>
<dbReference type="EMBL" id="JBJKFK010008592">
    <property type="protein sequence ID" value="KAL3307035.1"/>
    <property type="molecule type" value="Genomic_DNA"/>
</dbReference>
<accession>A0ABD2PI96</accession>
<feature type="non-terminal residue" evidence="1">
    <location>
        <position position="1"/>
    </location>
</feature>
<evidence type="ECO:0000313" key="2">
    <source>
        <dbReference type="Proteomes" id="UP001626550"/>
    </source>
</evidence>
<comment type="caution">
    <text evidence="1">The sequence shown here is derived from an EMBL/GenBank/DDBJ whole genome shotgun (WGS) entry which is preliminary data.</text>
</comment>